<reference evidence="1 2" key="1">
    <citation type="submission" date="2018-09" db="EMBL/GenBank/DDBJ databases">
        <title>Genomic investigation of the strawberry pathogen Phytophthora fragariae indicates pathogenicity is determined by transcriptional variation in three key races.</title>
        <authorList>
            <person name="Adams T.M."/>
            <person name="Armitage A.D."/>
            <person name="Sobczyk M.K."/>
            <person name="Bates H.J."/>
            <person name="Dunwell J.M."/>
            <person name="Nellist C.F."/>
            <person name="Harrison R.J."/>
        </authorList>
    </citation>
    <scope>NUCLEOTIDE SEQUENCE [LARGE SCALE GENOMIC DNA]</scope>
    <source>
        <strain evidence="1 2">SCRP324</strain>
    </source>
</reference>
<name>A0A6A3IGE5_9STRA</name>
<dbReference type="PANTHER" id="PTHR33129:SF1">
    <property type="entry name" value="ATP-BINDING PROTEIN"/>
    <property type="match status" value="1"/>
</dbReference>
<dbReference type="InterPro" id="IPR052980">
    <property type="entry name" value="Crinkler_effector"/>
</dbReference>
<accession>A0A6A3IGE5</accession>
<comment type="caution">
    <text evidence="1">The sequence shown here is derived from an EMBL/GenBank/DDBJ whole genome shotgun (WGS) entry which is preliminary data.</text>
</comment>
<organism evidence="1 2">
    <name type="scientific">Phytophthora rubi</name>
    <dbReference type="NCBI Taxonomy" id="129364"/>
    <lineage>
        <taxon>Eukaryota</taxon>
        <taxon>Sar</taxon>
        <taxon>Stramenopiles</taxon>
        <taxon>Oomycota</taxon>
        <taxon>Peronosporomycetes</taxon>
        <taxon>Peronosporales</taxon>
        <taxon>Peronosporaceae</taxon>
        <taxon>Phytophthora</taxon>
    </lineage>
</organism>
<dbReference type="Proteomes" id="UP000435112">
    <property type="component" value="Unassembled WGS sequence"/>
</dbReference>
<gene>
    <name evidence="1" type="ORF">PR002_g23596</name>
</gene>
<evidence type="ECO:0000313" key="1">
    <source>
        <dbReference type="EMBL" id="KAE8982199.1"/>
    </source>
</evidence>
<dbReference type="PANTHER" id="PTHR33129">
    <property type="entry name" value="PROTEIN KINASE DOMAIN-CONTAINING PROTEIN-RELATED"/>
    <property type="match status" value="1"/>
</dbReference>
<dbReference type="OrthoDB" id="160196at2759"/>
<sequence>MHKISLIWRFMSSLGGCTNNGEIFWRVEDKQVVSLLLDGWFQESSPNSINVRAKKKSILVSSPGIGKSTLLCVMAFHLVFKHKKNVLVYRRSTKLNSSSKFEEENCLFYLGYEAGKVMQFSVQRCKAPNAINIYEELIRQQGISNVWLLLDGFRYQDIPEGVRTFKMLTTSQQVDLKSQERTDAYCCLLPCWSKKDLWSMGGLIYKFSTEDMEERFYYSGGSMREFTLATSEDIRSSIDDAISGVDDVSNLQAHKSSDLTGRSQVDRLRHIFVKDTNDANQFTTRRYWEHVIDSEYAVLALSVRLNSDALFRIYTWSKSAGHGSLAESAFEIYLHRLAADNTLKLYMLEYDLPARRKPNEPWHLEVKQARVRNGGAICCGTSSDYESHLMNWRDDEKLTYWFPACHDFPNIDSIVKLESTSGMKSNVAYLQITVDADHEINDKQLQKMNAIFFSDDVKEAGDTEPPIYIAVCPDLNSCKALVLKPPPEVLAARKMCRVFVGYYVDAAFITAVDGPMSNMSVNALPLPPPYNYRKRSQQEVSSL</sequence>
<proteinExistence type="predicted"/>
<dbReference type="EMBL" id="QXFU01002728">
    <property type="protein sequence ID" value="KAE8982199.1"/>
    <property type="molecule type" value="Genomic_DNA"/>
</dbReference>
<dbReference type="AlphaFoldDB" id="A0A6A3IGE5"/>
<protein>
    <submittedName>
        <fullName evidence="1">Uncharacterized protein</fullName>
    </submittedName>
</protein>
<evidence type="ECO:0000313" key="2">
    <source>
        <dbReference type="Proteomes" id="UP000435112"/>
    </source>
</evidence>